<reference evidence="1 2" key="1">
    <citation type="journal article" date="2013" name="Nat. Commun.">
        <title>The evolution and pathogenic mechanisms of the rice sheath blight pathogen.</title>
        <authorList>
            <person name="Zheng A."/>
            <person name="Lin R."/>
            <person name="Xu L."/>
            <person name="Qin P."/>
            <person name="Tang C."/>
            <person name="Ai P."/>
            <person name="Zhang D."/>
            <person name="Liu Y."/>
            <person name="Sun Z."/>
            <person name="Feng H."/>
            <person name="Wang Y."/>
            <person name="Chen Y."/>
            <person name="Liang X."/>
            <person name="Fu R."/>
            <person name="Li Q."/>
            <person name="Zhang J."/>
            <person name="Yu X."/>
            <person name="Xie Z."/>
            <person name="Ding L."/>
            <person name="Guan P."/>
            <person name="Tang J."/>
            <person name="Liang Y."/>
            <person name="Wang S."/>
            <person name="Deng Q."/>
            <person name="Li S."/>
            <person name="Zhu J."/>
            <person name="Wang L."/>
            <person name="Liu H."/>
            <person name="Li P."/>
        </authorList>
    </citation>
    <scope>NUCLEOTIDE SEQUENCE [LARGE SCALE GENOMIC DNA]</scope>
    <source>
        <strain evidence="2">AG-1 IA</strain>
    </source>
</reference>
<keyword evidence="2" id="KW-1185">Reference proteome</keyword>
<organism evidence="1 2">
    <name type="scientific">Thanatephorus cucumeris (strain AG1-IA)</name>
    <name type="common">Rice sheath blight fungus</name>
    <name type="synonym">Rhizoctonia solani</name>
    <dbReference type="NCBI Taxonomy" id="983506"/>
    <lineage>
        <taxon>Eukaryota</taxon>
        <taxon>Fungi</taxon>
        <taxon>Dikarya</taxon>
        <taxon>Basidiomycota</taxon>
        <taxon>Agaricomycotina</taxon>
        <taxon>Agaricomycetes</taxon>
        <taxon>Cantharellales</taxon>
        <taxon>Ceratobasidiaceae</taxon>
        <taxon>Rhizoctonia</taxon>
        <taxon>Rhizoctonia solani AG-1</taxon>
    </lineage>
</organism>
<gene>
    <name evidence="1" type="ORF">AG1IA_09290</name>
</gene>
<proteinExistence type="predicted"/>
<dbReference type="AlphaFoldDB" id="L8WJZ0"/>
<dbReference type="EMBL" id="AFRT01003144">
    <property type="protein sequence ID" value="ELU36679.1"/>
    <property type="molecule type" value="Genomic_DNA"/>
</dbReference>
<sequence>MAWTRAWPIPNPWIRTTYNESLSGPIGSTLVWARISGPEMVSRLWINQMGIESRRNPGKDAVVRCNPFGA</sequence>
<comment type="caution">
    <text evidence="1">The sequence shown here is derived from an EMBL/GenBank/DDBJ whole genome shotgun (WGS) entry which is preliminary data.</text>
</comment>
<evidence type="ECO:0000313" key="2">
    <source>
        <dbReference type="Proteomes" id="UP000011668"/>
    </source>
</evidence>
<protein>
    <submittedName>
        <fullName evidence="1">Uncharacterized protein</fullName>
    </submittedName>
</protein>
<name>L8WJZ0_THACA</name>
<dbReference type="HOGENOM" id="CLU_2759569_0_0_1"/>
<evidence type="ECO:0000313" key="1">
    <source>
        <dbReference type="EMBL" id="ELU36679.1"/>
    </source>
</evidence>
<dbReference type="Proteomes" id="UP000011668">
    <property type="component" value="Unassembled WGS sequence"/>
</dbReference>
<accession>L8WJZ0</accession>